<feature type="domain" description="N-acetyltransferase" evidence="1">
    <location>
        <begin position="9"/>
        <end position="159"/>
    </location>
</feature>
<keyword evidence="3" id="KW-1185">Reference proteome</keyword>
<accession>A0A1S1Z165</accession>
<dbReference type="CDD" id="cd04301">
    <property type="entry name" value="NAT_SF"/>
    <property type="match status" value="1"/>
</dbReference>
<dbReference type="AlphaFoldDB" id="A0A1S1Z165"/>
<dbReference type="InterPro" id="IPR016181">
    <property type="entry name" value="Acyl_CoA_acyltransferase"/>
</dbReference>
<comment type="caution">
    <text evidence="2">The sequence shown here is derived from an EMBL/GenBank/DDBJ whole genome shotgun (WGS) entry which is preliminary data.</text>
</comment>
<protein>
    <recommendedName>
        <fullName evidence="1">N-acetyltransferase domain-containing protein</fullName>
    </recommendedName>
</protein>
<dbReference type="Proteomes" id="UP000179797">
    <property type="component" value="Unassembled WGS sequence"/>
</dbReference>
<gene>
    <name evidence="2" type="ORF">NH26_12000</name>
</gene>
<dbReference type="EMBL" id="JRYR02000001">
    <property type="protein sequence ID" value="OHX67014.1"/>
    <property type="molecule type" value="Genomic_DNA"/>
</dbReference>
<name>A0A1S1Z165_FLAPC</name>
<dbReference type="GO" id="GO:0016747">
    <property type="term" value="F:acyltransferase activity, transferring groups other than amino-acyl groups"/>
    <property type="evidence" value="ECO:0007669"/>
    <property type="project" value="InterPro"/>
</dbReference>
<dbReference type="Gene3D" id="3.40.630.30">
    <property type="match status" value="1"/>
</dbReference>
<evidence type="ECO:0000313" key="3">
    <source>
        <dbReference type="Proteomes" id="UP000179797"/>
    </source>
</evidence>
<reference evidence="2 3" key="1">
    <citation type="journal article" date="2012" name="Int. J. Syst. Evol. Microbiol.">
        <title>Flammeovirga pacifica sp. nov., isolated from deep-sea sediment.</title>
        <authorList>
            <person name="Xu H."/>
            <person name="Fu Y."/>
            <person name="Yang N."/>
            <person name="Ding Z."/>
            <person name="Lai Q."/>
            <person name="Zeng R."/>
        </authorList>
    </citation>
    <scope>NUCLEOTIDE SEQUENCE [LARGE SCALE GENOMIC DNA]</scope>
    <source>
        <strain evidence="3">DSM 24597 / LMG 26175 / WPAGA1</strain>
    </source>
</reference>
<dbReference type="OrthoDB" id="5570877at2"/>
<dbReference type="InterPro" id="IPR000182">
    <property type="entry name" value="GNAT_dom"/>
</dbReference>
<dbReference type="STRING" id="915059.NH26_12000"/>
<dbReference type="RefSeq" id="WP_044224077.1">
    <property type="nucleotide sequence ID" value="NZ_JRYR02000001.1"/>
</dbReference>
<evidence type="ECO:0000259" key="1">
    <source>
        <dbReference type="PROSITE" id="PS51186"/>
    </source>
</evidence>
<organism evidence="2 3">
    <name type="scientific">Flammeovirga pacifica</name>
    <dbReference type="NCBI Taxonomy" id="915059"/>
    <lineage>
        <taxon>Bacteria</taxon>
        <taxon>Pseudomonadati</taxon>
        <taxon>Bacteroidota</taxon>
        <taxon>Cytophagia</taxon>
        <taxon>Cytophagales</taxon>
        <taxon>Flammeovirgaceae</taxon>
        <taxon>Flammeovirga</taxon>
    </lineage>
</organism>
<evidence type="ECO:0000313" key="2">
    <source>
        <dbReference type="EMBL" id="OHX67014.1"/>
    </source>
</evidence>
<dbReference type="SUPFAM" id="SSF55729">
    <property type="entry name" value="Acyl-CoA N-acyltransferases (Nat)"/>
    <property type="match status" value="1"/>
</dbReference>
<proteinExistence type="predicted"/>
<dbReference type="Pfam" id="PF00583">
    <property type="entry name" value="Acetyltransf_1"/>
    <property type="match status" value="1"/>
</dbReference>
<dbReference type="PROSITE" id="PS51186">
    <property type="entry name" value="GNAT"/>
    <property type="match status" value="1"/>
</dbReference>
<sequence>MKKIEYSYCNSNDLNVEDIKEIIELLNCVFTDPLMPFTYKWFKWKFIQNPFGPSFCFIAKNNGSIIGVRFLWAWQFHAENRANCYYQAVDSAVSKKFRGQGIFKKLNQMIIDFANEKKYFIYNFPNENSYPIYKKMGWIDLIENTYWEIFPTVPFFNLGYKYLFKNFKTKNNIISTNWSDNIIQWRFIDHPYFNYNLYKINNSSICIVYQIHKGIINRVEIILKPLEINYFEFKQFIKHLKKTIGYFFLIQYTSSINFGVNNWSFRIRKKSRLNYVLKEYTGSENKYQFFLQKADMDCY</sequence>